<dbReference type="AlphaFoldDB" id="A0A1A8WJR3"/>
<evidence type="ECO:0000313" key="3">
    <source>
        <dbReference type="Proteomes" id="UP000078560"/>
    </source>
</evidence>
<dbReference type="Pfam" id="PF05795">
    <property type="entry name" value="Plasmodium_Vir"/>
    <property type="match status" value="1"/>
</dbReference>
<reference evidence="3" key="1">
    <citation type="submission" date="2016-05" db="EMBL/GenBank/DDBJ databases">
        <authorList>
            <person name="Naeem Raeece"/>
        </authorList>
    </citation>
    <scope>NUCLEOTIDE SEQUENCE [LARGE SCALE GENOMIC DNA]</scope>
</reference>
<dbReference type="EMBL" id="FLQU01001114">
    <property type="protein sequence ID" value="SBS91503.1"/>
    <property type="molecule type" value="Genomic_DNA"/>
</dbReference>
<keyword evidence="1" id="KW-0472">Membrane</keyword>
<name>A0A1A8WJR3_PLAOA</name>
<accession>A0A1A8WJR3</accession>
<dbReference type="InterPro" id="IPR008780">
    <property type="entry name" value="Plasmodium_Vir"/>
</dbReference>
<keyword evidence="1" id="KW-1133">Transmembrane helix</keyword>
<dbReference type="Proteomes" id="UP000078560">
    <property type="component" value="Unassembled WGS sequence"/>
</dbReference>
<keyword evidence="1" id="KW-0812">Transmembrane</keyword>
<sequence length="346" mass="39893">MERILQSSDIEILDSNISYGRFNKKWGICDASAIEKELESELQDALGLQEVFDKLAKALCYVNEMPGSNSFYDERCNYLYYWMGDILVTNLKDKTLFSGVIDILYQTLSKFIVTNACTRISSNTDKDVFKKMKLVYDYSQNYNGIMKSLGDRNNLCNKDYHNYLNETVNAYKEMYNSCKEPKDTYCDLFKDIFETSKYESLSSLKCKVQEDPSNHLRASGVRSNSDEARIHMGDSQQSGIVSREGGPQQHQLGGTFVTEELNDSSSLFMYAIFPLIGMTLICFVLYRFTPLVSWIREYLIRKKVIKRDIEDTGTDEIIEIFSEGKHTNSGRKLLNITYNSSRIPYF</sequence>
<protein>
    <submittedName>
        <fullName evidence="2">PIR Superfamily Protein</fullName>
    </submittedName>
</protein>
<evidence type="ECO:0000313" key="2">
    <source>
        <dbReference type="EMBL" id="SBS91503.1"/>
    </source>
</evidence>
<evidence type="ECO:0000256" key="1">
    <source>
        <dbReference type="SAM" id="Phobius"/>
    </source>
</evidence>
<organism evidence="2 3">
    <name type="scientific">Plasmodium ovale curtisi</name>
    <dbReference type="NCBI Taxonomy" id="864141"/>
    <lineage>
        <taxon>Eukaryota</taxon>
        <taxon>Sar</taxon>
        <taxon>Alveolata</taxon>
        <taxon>Apicomplexa</taxon>
        <taxon>Aconoidasida</taxon>
        <taxon>Haemosporida</taxon>
        <taxon>Plasmodiidae</taxon>
        <taxon>Plasmodium</taxon>
        <taxon>Plasmodium (Plasmodium)</taxon>
    </lineage>
</organism>
<feature type="transmembrane region" description="Helical" evidence="1">
    <location>
        <begin position="267"/>
        <end position="286"/>
    </location>
</feature>
<proteinExistence type="predicted"/>
<gene>
    <name evidence="2" type="ORF">POVCU2_0067890</name>
</gene>